<dbReference type="GO" id="GO:0051259">
    <property type="term" value="P:protein complex oligomerization"/>
    <property type="evidence" value="ECO:0007669"/>
    <property type="project" value="InterPro"/>
</dbReference>
<feature type="domain" description="Bacteriophage CI repressor N-terminal" evidence="1">
    <location>
        <begin position="15"/>
        <end position="77"/>
    </location>
</feature>
<dbReference type="STRING" id="55209.HA50_17825"/>
<dbReference type="EMBL" id="MLJI01000001">
    <property type="protein sequence ID" value="ORM95103.1"/>
    <property type="molecule type" value="Genomic_DNA"/>
</dbReference>
<dbReference type="OrthoDB" id="7067028at2"/>
<dbReference type="Proteomes" id="UP000193749">
    <property type="component" value="Unassembled WGS sequence"/>
</dbReference>
<dbReference type="InterPro" id="IPR032499">
    <property type="entry name" value="Phage_CI_C"/>
</dbReference>
<accession>A0A1X1EZ27</accession>
<gene>
    <name evidence="3" type="ORF">HA50_17825</name>
</gene>
<protein>
    <submittedName>
        <fullName evidence="3">Repressor</fullName>
    </submittedName>
</protein>
<evidence type="ECO:0000313" key="3">
    <source>
        <dbReference type="EMBL" id="ORM95103.1"/>
    </source>
</evidence>
<feature type="domain" description="Bacteriophage CI repressor C-terminal" evidence="2">
    <location>
        <begin position="88"/>
        <end position="188"/>
    </location>
</feature>
<proteinExistence type="predicted"/>
<dbReference type="Gene3D" id="2.10.109.10">
    <property type="entry name" value="Umud Fragment, subunit A"/>
    <property type="match status" value="1"/>
</dbReference>
<evidence type="ECO:0000259" key="1">
    <source>
        <dbReference type="Pfam" id="PF07022"/>
    </source>
</evidence>
<reference evidence="3 4" key="1">
    <citation type="journal article" date="2017" name="Antonie Van Leeuwenhoek">
        <title>Phylogenomic resolution of the bacterial genus Pantoea and its relationship with Erwinia and Tatumella.</title>
        <authorList>
            <person name="Palmer M."/>
            <person name="Steenkamp E.T."/>
            <person name="Coetzee M.P."/>
            <person name="Chan W.Y."/>
            <person name="van Zyl E."/>
            <person name="De Maayer P."/>
            <person name="Coutinho T.A."/>
            <person name="Blom J."/>
            <person name="Smits T.H."/>
            <person name="Duffy B."/>
            <person name="Venter S.N."/>
        </authorList>
    </citation>
    <scope>NUCLEOTIDE SEQUENCE [LARGE SCALE GENOMIC DNA]</scope>
    <source>
        <strain evidence="3 4">LMG 2657</strain>
    </source>
</reference>
<evidence type="ECO:0000313" key="4">
    <source>
        <dbReference type="Proteomes" id="UP000193749"/>
    </source>
</evidence>
<evidence type="ECO:0000259" key="2">
    <source>
        <dbReference type="Pfam" id="PF16452"/>
    </source>
</evidence>
<sequence length="193" mass="21499">MPKLQIDMTGDSTPILDRVIEAYGFAKKIMLADHLGIASSSLAGRYKRDLFPADIVVRCMAETGATLEWLATGNGHKFDESESQATNIIRKKLVNGIILDDKSVYFDESLYSHLKEAPIQPFLLLDEASQFIIDTSFNEIEDGDWLVEIEGKTNIRTLTRIPVRRVHVSSSGIAFDCAIDEIKVIGRIALTIK</sequence>
<keyword evidence="4" id="KW-1185">Reference proteome</keyword>
<dbReference type="InterPro" id="IPR010982">
    <property type="entry name" value="Lambda_DNA-bd_dom_sf"/>
</dbReference>
<dbReference type="Gene3D" id="1.10.260.40">
    <property type="entry name" value="lambda repressor-like DNA-binding domains"/>
    <property type="match status" value="1"/>
</dbReference>
<dbReference type="RefSeq" id="WP_084876943.1">
    <property type="nucleotide sequence ID" value="NZ_JAGGMY010000001.1"/>
</dbReference>
<dbReference type="AlphaFoldDB" id="A0A1X1EZ27"/>
<organism evidence="3 4">
    <name type="scientific">Pantoea cypripedii</name>
    <name type="common">Pectobacterium cypripedii</name>
    <name type="synonym">Erwinia cypripedii</name>
    <dbReference type="NCBI Taxonomy" id="55209"/>
    <lineage>
        <taxon>Bacteria</taxon>
        <taxon>Pseudomonadati</taxon>
        <taxon>Pseudomonadota</taxon>
        <taxon>Gammaproteobacteria</taxon>
        <taxon>Enterobacterales</taxon>
        <taxon>Erwiniaceae</taxon>
        <taxon>Pantoea</taxon>
    </lineage>
</organism>
<dbReference type="Pfam" id="PF16452">
    <property type="entry name" value="Phage_CI_C"/>
    <property type="match status" value="1"/>
</dbReference>
<dbReference type="GO" id="GO:0003677">
    <property type="term" value="F:DNA binding"/>
    <property type="evidence" value="ECO:0007669"/>
    <property type="project" value="InterPro"/>
</dbReference>
<dbReference type="Pfam" id="PF07022">
    <property type="entry name" value="Phage_CI_repr"/>
    <property type="match status" value="1"/>
</dbReference>
<name>A0A1X1EZ27_PANCY</name>
<dbReference type="GO" id="GO:0045892">
    <property type="term" value="P:negative regulation of DNA-templated transcription"/>
    <property type="evidence" value="ECO:0007669"/>
    <property type="project" value="InterPro"/>
</dbReference>
<dbReference type="InterPro" id="IPR010744">
    <property type="entry name" value="Phage_CI_N"/>
</dbReference>
<comment type="caution">
    <text evidence="3">The sequence shown here is derived from an EMBL/GenBank/DDBJ whole genome shotgun (WGS) entry which is preliminary data.</text>
</comment>